<protein>
    <recommendedName>
        <fullName evidence="1">Imm-5-like domain-containing protein</fullName>
    </recommendedName>
</protein>
<organism evidence="2">
    <name type="scientific">viral metagenome</name>
    <dbReference type="NCBI Taxonomy" id="1070528"/>
    <lineage>
        <taxon>unclassified sequences</taxon>
        <taxon>metagenomes</taxon>
        <taxon>organismal metagenomes</taxon>
    </lineage>
</organism>
<dbReference type="EMBL" id="MT141542">
    <property type="protein sequence ID" value="QJA65642.1"/>
    <property type="molecule type" value="Genomic_DNA"/>
</dbReference>
<evidence type="ECO:0000259" key="1">
    <source>
        <dbReference type="Pfam" id="PF21805"/>
    </source>
</evidence>
<sequence length="186" mass="20365">MPTYYKVLGPKGEAIHGGSGRWHLPKGKRPGKWMRRIPNPVPCICGYHVVTAPQLLTWLDRNDATVYRVDVRGTVVKADDKSVAEQARLLGSALIWNPAVARLFAADCAEHVLPIFEKERPHDDRPRKAIAAARAFARDQIDAAAWAAAGAAARAAAGAAARDAARDAERRWQTRRLLAYLAGRVS</sequence>
<dbReference type="InterPro" id="IPR048667">
    <property type="entry name" value="Imm5-like"/>
</dbReference>
<evidence type="ECO:0000313" key="2">
    <source>
        <dbReference type="EMBL" id="QJA65642.1"/>
    </source>
</evidence>
<accession>A0A6M3J9E8</accession>
<proteinExistence type="predicted"/>
<reference evidence="2" key="1">
    <citation type="submission" date="2020-03" db="EMBL/GenBank/DDBJ databases">
        <title>The deep terrestrial virosphere.</title>
        <authorList>
            <person name="Holmfeldt K."/>
            <person name="Nilsson E."/>
            <person name="Simone D."/>
            <person name="Lopez-Fernandez M."/>
            <person name="Wu X."/>
            <person name="de Brujin I."/>
            <person name="Lundin D."/>
            <person name="Andersson A."/>
            <person name="Bertilsson S."/>
            <person name="Dopson M."/>
        </authorList>
    </citation>
    <scope>NUCLEOTIDE SEQUENCE</scope>
    <source>
        <strain evidence="2">MM415B00382</strain>
    </source>
</reference>
<name>A0A6M3J9E8_9ZZZZ</name>
<feature type="domain" description="Imm-5-like" evidence="1">
    <location>
        <begin position="103"/>
        <end position="165"/>
    </location>
</feature>
<dbReference type="AlphaFoldDB" id="A0A6M3J9E8"/>
<gene>
    <name evidence="2" type="ORF">MM415B00382_0032</name>
</gene>
<dbReference type="Pfam" id="PF21805">
    <property type="entry name" value="Imm5_like"/>
    <property type="match status" value="1"/>
</dbReference>